<sequence>MIGPTTSKLTCPILNRSRYIIGTNVLTKFHADCPINLANIAKISPATVLVRKNAPPPAIITTYFLTKIHKDLTKNVSSRVLTTFYNSHINKMPPRPYIITTNPLTKFYEDRTETATSGFPEDWTKTVTSRVLTRKHAQIITTNVLTKFNDDWTIGSIFKLVQDIIRTHENVTPPGGHVFQKTETIFKLIQDIIRKNVLTKFHEDWTINETSRVLTIVDRGVIIEHRVLYDGPTSATQH</sequence>
<protein>
    <submittedName>
        <fullName evidence="1">Uncharacterized protein</fullName>
    </submittedName>
</protein>
<proteinExistence type="predicted"/>
<keyword evidence="2" id="KW-1185">Reference proteome</keyword>
<name>A0A9D4EGD4_DREPO</name>
<dbReference type="EMBL" id="JAIWYP010000009">
    <property type="protein sequence ID" value="KAH3779183.1"/>
    <property type="molecule type" value="Genomic_DNA"/>
</dbReference>
<reference evidence="1" key="1">
    <citation type="journal article" date="2019" name="bioRxiv">
        <title>The Genome of the Zebra Mussel, Dreissena polymorpha: A Resource for Invasive Species Research.</title>
        <authorList>
            <person name="McCartney M.A."/>
            <person name="Auch B."/>
            <person name="Kono T."/>
            <person name="Mallez S."/>
            <person name="Zhang Y."/>
            <person name="Obille A."/>
            <person name="Becker A."/>
            <person name="Abrahante J.E."/>
            <person name="Garbe J."/>
            <person name="Badalamenti J.P."/>
            <person name="Herman A."/>
            <person name="Mangelson H."/>
            <person name="Liachko I."/>
            <person name="Sullivan S."/>
            <person name="Sone E.D."/>
            <person name="Koren S."/>
            <person name="Silverstein K.A.T."/>
            <person name="Beckman K.B."/>
            <person name="Gohl D.M."/>
        </authorList>
    </citation>
    <scope>NUCLEOTIDE SEQUENCE</scope>
    <source>
        <strain evidence="1">Duluth1</strain>
        <tissue evidence="1">Whole animal</tissue>
    </source>
</reference>
<comment type="caution">
    <text evidence="1">The sequence shown here is derived from an EMBL/GenBank/DDBJ whole genome shotgun (WGS) entry which is preliminary data.</text>
</comment>
<accession>A0A9D4EGD4</accession>
<dbReference type="Proteomes" id="UP000828390">
    <property type="component" value="Unassembled WGS sequence"/>
</dbReference>
<evidence type="ECO:0000313" key="1">
    <source>
        <dbReference type="EMBL" id="KAH3779183.1"/>
    </source>
</evidence>
<gene>
    <name evidence="1" type="ORF">DPMN_180663</name>
</gene>
<organism evidence="1 2">
    <name type="scientific">Dreissena polymorpha</name>
    <name type="common">Zebra mussel</name>
    <name type="synonym">Mytilus polymorpha</name>
    <dbReference type="NCBI Taxonomy" id="45954"/>
    <lineage>
        <taxon>Eukaryota</taxon>
        <taxon>Metazoa</taxon>
        <taxon>Spiralia</taxon>
        <taxon>Lophotrochozoa</taxon>
        <taxon>Mollusca</taxon>
        <taxon>Bivalvia</taxon>
        <taxon>Autobranchia</taxon>
        <taxon>Heteroconchia</taxon>
        <taxon>Euheterodonta</taxon>
        <taxon>Imparidentia</taxon>
        <taxon>Neoheterodontei</taxon>
        <taxon>Myida</taxon>
        <taxon>Dreissenoidea</taxon>
        <taxon>Dreissenidae</taxon>
        <taxon>Dreissena</taxon>
    </lineage>
</organism>
<dbReference type="AlphaFoldDB" id="A0A9D4EGD4"/>
<evidence type="ECO:0000313" key="2">
    <source>
        <dbReference type="Proteomes" id="UP000828390"/>
    </source>
</evidence>
<reference evidence="1" key="2">
    <citation type="submission" date="2020-11" db="EMBL/GenBank/DDBJ databases">
        <authorList>
            <person name="McCartney M.A."/>
            <person name="Auch B."/>
            <person name="Kono T."/>
            <person name="Mallez S."/>
            <person name="Becker A."/>
            <person name="Gohl D.M."/>
            <person name="Silverstein K.A.T."/>
            <person name="Koren S."/>
            <person name="Bechman K.B."/>
            <person name="Herman A."/>
            <person name="Abrahante J.E."/>
            <person name="Garbe J."/>
        </authorList>
    </citation>
    <scope>NUCLEOTIDE SEQUENCE</scope>
    <source>
        <strain evidence="1">Duluth1</strain>
        <tissue evidence="1">Whole animal</tissue>
    </source>
</reference>